<proteinExistence type="predicted"/>
<accession>A0A0A9ESU4</accession>
<dbReference type="EMBL" id="GBRH01195827">
    <property type="protein sequence ID" value="JAE02069.1"/>
    <property type="molecule type" value="Transcribed_RNA"/>
</dbReference>
<dbReference type="AlphaFoldDB" id="A0A0A9ESU4"/>
<protein>
    <submittedName>
        <fullName evidence="1">Uncharacterized protein</fullName>
    </submittedName>
</protein>
<organism evidence="1">
    <name type="scientific">Arundo donax</name>
    <name type="common">Giant reed</name>
    <name type="synonym">Donax arundinaceus</name>
    <dbReference type="NCBI Taxonomy" id="35708"/>
    <lineage>
        <taxon>Eukaryota</taxon>
        <taxon>Viridiplantae</taxon>
        <taxon>Streptophyta</taxon>
        <taxon>Embryophyta</taxon>
        <taxon>Tracheophyta</taxon>
        <taxon>Spermatophyta</taxon>
        <taxon>Magnoliopsida</taxon>
        <taxon>Liliopsida</taxon>
        <taxon>Poales</taxon>
        <taxon>Poaceae</taxon>
        <taxon>PACMAD clade</taxon>
        <taxon>Arundinoideae</taxon>
        <taxon>Arundineae</taxon>
        <taxon>Arundo</taxon>
    </lineage>
</organism>
<name>A0A0A9ESU4_ARUDO</name>
<reference evidence="1" key="2">
    <citation type="journal article" date="2015" name="Data Brief">
        <title>Shoot transcriptome of the giant reed, Arundo donax.</title>
        <authorList>
            <person name="Barrero R.A."/>
            <person name="Guerrero F.D."/>
            <person name="Moolhuijzen P."/>
            <person name="Goolsby J.A."/>
            <person name="Tidwell J."/>
            <person name="Bellgard S.E."/>
            <person name="Bellgard M.I."/>
        </authorList>
    </citation>
    <scope>NUCLEOTIDE SEQUENCE</scope>
    <source>
        <tissue evidence="1">Shoot tissue taken approximately 20 cm above the soil surface</tissue>
    </source>
</reference>
<reference evidence="1" key="1">
    <citation type="submission" date="2014-09" db="EMBL/GenBank/DDBJ databases">
        <authorList>
            <person name="Magalhaes I.L.F."/>
            <person name="Oliveira U."/>
            <person name="Santos F.R."/>
            <person name="Vidigal T.H.D.A."/>
            <person name="Brescovit A.D."/>
            <person name="Santos A.J."/>
        </authorList>
    </citation>
    <scope>NUCLEOTIDE SEQUENCE</scope>
    <source>
        <tissue evidence="1">Shoot tissue taken approximately 20 cm above the soil surface</tissue>
    </source>
</reference>
<sequence>MWPSCSATSSCLSKAFRFLTLKCKVEWPSMYFSSHYDAIKVEKTSVSSKMTLSSLN</sequence>
<evidence type="ECO:0000313" key="1">
    <source>
        <dbReference type="EMBL" id="JAE02069.1"/>
    </source>
</evidence>